<feature type="region of interest" description="Disordered" evidence="1">
    <location>
        <begin position="1"/>
        <end position="32"/>
    </location>
</feature>
<dbReference type="GO" id="GO:0008967">
    <property type="term" value="F:phosphoglycolate phosphatase activity"/>
    <property type="evidence" value="ECO:0007669"/>
    <property type="project" value="TreeGrafter"/>
</dbReference>
<dbReference type="InterPro" id="IPR023214">
    <property type="entry name" value="HAD_sf"/>
</dbReference>
<accession>A0A7H1B8G2</accession>
<dbReference type="Proteomes" id="UP000516428">
    <property type="component" value="Chromosome"/>
</dbReference>
<dbReference type="PANTHER" id="PTHR43434:SF1">
    <property type="entry name" value="PHOSPHOGLYCOLATE PHOSPHATASE"/>
    <property type="match status" value="1"/>
</dbReference>
<dbReference type="EMBL" id="CP061281">
    <property type="protein sequence ID" value="QNS05017.1"/>
    <property type="molecule type" value="Genomic_DNA"/>
</dbReference>
<dbReference type="Gene3D" id="3.40.50.1000">
    <property type="entry name" value="HAD superfamily/HAD-like"/>
    <property type="match status" value="1"/>
</dbReference>
<feature type="compositionally biased region" description="Polar residues" evidence="1">
    <location>
        <begin position="17"/>
        <end position="32"/>
    </location>
</feature>
<sequence>MVRRPLGNHHVGPDTHLVTSDTTQQTVPVAEETQSQREMIDPELIGLLRGTRVVLLDFDGPICRLFAGRPALGIAELQERWLESQGLGEMLTEEERELRDPHGTLARLARDKPRTDLVMALEQSLTAQELRAVPTAWPTPYADPLIRTWCAVGVRLAITTNNSAEAARRYVHDRGLSGCFEPHIYGREASELTRLKPDPWSLQRALNAMGADPARTLMVGDAASDCAAASAAGVSFLGYARNATKAAALREAGARHLVTDLEPVLIAVRALG</sequence>
<dbReference type="Pfam" id="PF00702">
    <property type="entry name" value="Hydrolase"/>
    <property type="match status" value="1"/>
</dbReference>
<gene>
    <name evidence="2" type="ORF">IAG42_16305</name>
</gene>
<evidence type="ECO:0000313" key="3">
    <source>
        <dbReference type="Proteomes" id="UP000516428"/>
    </source>
</evidence>
<dbReference type="GO" id="GO:0006281">
    <property type="term" value="P:DNA repair"/>
    <property type="evidence" value="ECO:0007669"/>
    <property type="project" value="TreeGrafter"/>
</dbReference>
<protein>
    <submittedName>
        <fullName evidence="2">HAD family phosphatase</fullName>
    </submittedName>
</protein>
<dbReference type="AlphaFoldDB" id="A0A7H1B8G2"/>
<dbReference type="KEGG" id="sxn:IAG42_16305"/>
<dbReference type="GO" id="GO:0005829">
    <property type="term" value="C:cytosol"/>
    <property type="evidence" value="ECO:0007669"/>
    <property type="project" value="TreeGrafter"/>
</dbReference>
<proteinExistence type="predicted"/>
<evidence type="ECO:0000256" key="1">
    <source>
        <dbReference type="SAM" id="MobiDB-lite"/>
    </source>
</evidence>
<dbReference type="NCBIfam" id="TIGR01509">
    <property type="entry name" value="HAD-SF-IA-v3"/>
    <property type="match status" value="1"/>
</dbReference>
<dbReference type="InterPro" id="IPR036412">
    <property type="entry name" value="HAD-like_sf"/>
</dbReference>
<dbReference type="InterPro" id="IPR006439">
    <property type="entry name" value="HAD-SF_hydro_IA"/>
</dbReference>
<reference evidence="2 3" key="1">
    <citation type="submission" date="2020-09" db="EMBL/GenBank/DDBJ databases">
        <title>A novel species.</title>
        <authorList>
            <person name="Gao J."/>
        </authorList>
    </citation>
    <scope>NUCLEOTIDE SEQUENCE [LARGE SCALE GENOMIC DNA]</scope>
    <source>
        <strain evidence="2 3">CRXT-Y-14</strain>
    </source>
</reference>
<dbReference type="RefSeq" id="WP_188337718.1">
    <property type="nucleotide sequence ID" value="NZ_CP061281.1"/>
</dbReference>
<organism evidence="2 3">
    <name type="scientific">Streptomyces xanthii</name>
    <dbReference type="NCBI Taxonomy" id="2768069"/>
    <lineage>
        <taxon>Bacteria</taxon>
        <taxon>Bacillati</taxon>
        <taxon>Actinomycetota</taxon>
        <taxon>Actinomycetes</taxon>
        <taxon>Kitasatosporales</taxon>
        <taxon>Streptomycetaceae</taxon>
        <taxon>Streptomyces</taxon>
    </lineage>
</organism>
<dbReference type="SUPFAM" id="SSF56784">
    <property type="entry name" value="HAD-like"/>
    <property type="match status" value="1"/>
</dbReference>
<evidence type="ECO:0000313" key="2">
    <source>
        <dbReference type="EMBL" id="QNS05017.1"/>
    </source>
</evidence>
<dbReference type="PANTHER" id="PTHR43434">
    <property type="entry name" value="PHOSPHOGLYCOLATE PHOSPHATASE"/>
    <property type="match status" value="1"/>
</dbReference>
<name>A0A7H1B8G2_9ACTN</name>
<keyword evidence="3" id="KW-1185">Reference proteome</keyword>
<dbReference type="NCBIfam" id="TIGR01549">
    <property type="entry name" value="HAD-SF-IA-v1"/>
    <property type="match status" value="1"/>
</dbReference>
<dbReference type="InterPro" id="IPR050155">
    <property type="entry name" value="HAD-like_hydrolase_sf"/>
</dbReference>